<name>A0A9P5ZUJ8_PLEER</name>
<dbReference type="PANTHER" id="PTHR48100:SF1">
    <property type="entry name" value="HISTIDINE PHOSPHATASE FAMILY PROTEIN-RELATED"/>
    <property type="match status" value="1"/>
</dbReference>
<accession>A0A9P5ZUJ8</accession>
<dbReference type="PANTHER" id="PTHR48100">
    <property type="entry name" value="BROAD-SPECIFICITY PHOSPHATASE YOR283W-RELATED"/>
    <property type="match status" value="1"/>
</dbReference>
<reference evidence="1" key="1">
    <citation type="submission" date="2020-11" db="EMBL/GenBank/DDBJ databases">
        <authorList>
            <consortium name="DOE Joint Genome Institute"/>
            <person name="Ahrendt S."/>
            <person name="Riley R."/>
            <person name="Andreopoulos W."/>
            <person name="Labutti K."/>
            <person name="Pangilinan J."/>
            <person name="Ruiz-Duenas F.J."/>
            <person name="Barrasa J.M."/>
            <person name="Sanchez-Garcia M."/>
            <person name="Camarero S."/>
            <person name="Miyauchi S."/>
            <person name="Serrano A."/>
            <person name="Linde D."/>
            <person name="Babiker R."/>
            <person name="Drula E."/>
            <person name="Ayuso-Fernandez I."/>
            <person name="Pacheco R."/>
            <person name="Padilla G."/>
            <person name="Ferreira P."/>
            <person name="Barriuso J."/>
            <person name="Kellner H."/>
            <person name="Castanera R."/>
            <person name="Alfaro M."/>
            <person name="Ramirez L."/>
            <person name="Pisabarro A.G."/>
            <person name="Kuo A."/>
            <person name="Tritt A."/>
            <person name="Lipzen A."/>
            <person name="He G."/>
            <person name="Yan M."/>
            <person name="Ng V."/>
            <person name="Cullen D."/>
            <person name="Martin F."/>
            <person name="Rosso M.-N."/>
            <person name="Henrissat B."/>
            <person name="Hibbett D."/>
            <person name="Martinez A.T."/>
            <person name="Grigoriev I.V."/>
        </authorList>
    </citation>
    <scope>NUCLEOTIDE SEQUENCE</scope>
    <source>
        <strain evidence="1">ATCC 90797</strain>
    </source>
</reference>
<gene>
    <name evidence="1" type="ORF">BDN71DRAFT_1483310</name>
</gene>
<dbReference type="SUPFAM" id="SSF53254">
    <property type="entry name" value="Phosphoglycerate mutase-like"/>
    <property type="match status" value="1"/>
</dbReference>
<dbReference type="GO" id="GO:0016791">
    <property type="term" value="F:phosphatase activity"/>
    <property type="evidence" value="ECO:0007669"/>
    <property type="project" value="TreeGrafter"/>
</dbReference>
<organism evidence="1 2">
    <name type="scientific">Pleurotus eryngii</name>
    <name type="common">Boletus of the steppes</name>
    <dbReference type="NCBI Taxonomy" id="5323"/>
    <lineage>
        <taxon>Eukaryota</taxon>
        <taxon>Fungi</taxon>
        <taxon>Dikarya</taxon>
        <taxon>Basidiomycota</taxon>
        <taxon>Agaricomycotina</taxon>
        <taxon>Agaricomycetes</taxon>
        <taxon>Agaricomycetidae</taxon>
        <taxon>Agaricales</taxon>
        <taxon>Pleurotineae</taxon>
        <taxon>Pleurotaceae</taxon>
        <taxon>Pleurotus</taxon>
    </lineage>
</organism>
<dbReference type="Proteomes" id="UP000807025">
    <property type="component" value="Unassembled WGS sequence"/>
</dbReference>
<dbReference type="InterPro" id="IPR050275">
    <property type="entry name" value="PGM_Phosphatase"/>
</dbReference>
<dbReference type="EMBL" id="MU154581">
    <property type="protein sequence ID" value="KAF9493757.1"/>
    <property type="molecule type" value="Genomic_DNA"/>
</dbReference>
<dbReference type="AlphaFoldDB" id="A0A9P5ZUJ8"/>
<dbReference type="CDD" id="cd07067">
    <property type="entry name" value="HP_PGM_like"/>
    <property type="match status" value="1"/>
</dbReference>
<dbReference type="GO" id="GO:0005737">
    <property type="term" value="C:cytoplasm"/>
    <property type="evidence" value="ECO:0007669"/>
    <property type="project" value="TreeGrafter"/>
</dbReference>
<protein>
    <submittedName>
        <fullName evidence="1">Phosphoglycerate mutase-like protein</fullName>
    </submittedName>
</protein>
<evidence type="ECO:0000313" key="1">
    <source>
        <dbReference type="EMBL" id="KAF9493757.1"/>
    </source>
</evidence>
<dbReference type="InterPro" id="IPR013078">
    <property type="entry name" value="His_Pase_superF_clade-1"/>
</dbReference>
<dbReference type="OrthoDB" id="496981at2759"/>
<dbReference type="Gene3D" id="3.40.50.1240">
    <property type="entry name" value="Phosphoglycerate mutase-like"/>
    <property type="match status" value="1"/>
</dbReference>
<dbReference type="InterPro" id="IPR029033">
    <property type="entry name" value="His_PPase_superfam"/>
</dbReference>
<keyword evidence="2" id="KW-1185">Reference proteome</keyword>
<sequence>MALARSSCSEMVTTAYEIPPSFGLLDSTSPDRWTKLFRQIAELNGDAKKSHGGAELEFKLFFLGRHGEGFREWNERHTNGHWSKLDGDGEIVWGPDAELTPLGISQAQTAHTAFVAEFASGLRIPDATYVSPLSRALRTFEITFDGLFSGEHPEDPIQAACREQYGVHTCDLRRSRTFIFSTFPHITTLPPKLDAHTPFPLTENDELWTADERETSDHVAARVKTVLDVVFEKERGDFISITAHSGMINGFLASIGRPSFSLGTGGVLPVVVKGTRTRTCL</sequence>
<comment type="caution">
    <text evidence="1">The sequence shown here is derived from an EMBL/GenBank/DDBJ whole genome shotgun (WGS) entry which is preliminary data.</text>
</comment>
<dbReference type="Pfam" id="PF00300">
    <property type="entry name" value="His_Phos_1"/>
    <property type="match status" value="1"/>
</dbReference>
<evidence type="ECO:0000313" key="2">
    <source>
        <dbReference type="Proteomes" id="UP000807025"/>
    </source>
</evidence>
<proteinExistence type="predicted"/>